<dbReference type="AlphaFoldDB" id="A0A1F4VEG9"/>
<dbReference type="PANTHER" id="PTHR30289:SF1">
    <property type="entry name" value="PEBP (PHOSPHATIDYLETHANOLAMINE-BINDING PROTEIN) FAMILY PROTEIN"/>
    <property type="match status" value="1"/>
</dbReference>
<evidence type="ECO:0000313" key="1">
    <source>
        <dbReference type="EMBL" id="OGC55587.1"/>
    </source>
</evidence>
<dbReference type="CDD" id="cd00865">
    <property type="entry name" value="PEBP_bact_arch"/>
    <property type="match status" value="1"/>
</dbReference>
<name>A0A1F4VEG9_UNCKA</name>
<evidence type="ECO:0000313" key="2">
    <source>
        <dbReference type="Proteomes" id="UP000176504"/>
    </source>
</evidence>
<organism evidence="1 2">
    <name type="scientific">candidate division WWE3 bacterium RIFCSPLOWO2_01_FULL_41_18</name>
    <dbReference type="NCBI Taxonomy" id="1802625"/>
    <lineage>
        <taxon>Bacteria</taxon>
        <taxon>Katanobacteria</taxon>
    </lineage>
</organism>
<dbReference type="NCBIfam" id="TIGR00481">
    <property type="entry name" value="YbhB/YbcL family Raf kinase inhibitor-like protein"/>
    <property type="match status" value="1"/>
</dbReference>
<comment type="caution">
    <text evidence="1">The sequence shown here is derived from an EMBL/GenBank/DDBJ whole genome shotgun (WGS) entry which is preliminary data.</text>
</comment>
<accession>A0A1F4VEG9</accession>
<proteinExistence type="predicted"/>
<reference evidence="1 2" key="1">
    <citation type="journal article" date="2016" name="Nat. Commun.">
        <title>Thousands of microbial genomes shed light on interconnected biogeochemical processes in an aquifer system.</title>
        <authorList>
            <person name="Anantharaman K."/>
            <person name="Brown C.T."/>
            <person name="Hug L.A."/>
            <person name="Sharon I."/>
            <person name="Castelle C.J."/>
            <person name="Probst A.J."/>
            <person name="Thomas B.C."/>
            <person name="Singh A."/>
            <person name="Wilkins M.J."/>
            <person name="Karaoz U."/>
            <person name="Brodie E.L."/>
            <person name="Williams K.H."/>
            <person name="Hubbard S.S."/>
            <person name="Banfield J.F."/>
        </authorList>
    </citation>
    <scope>NUCLEOTIDE SEQUENCE [LARGE SCALE GENOMIC DNA]</scope>
</reference>
<dbReference type="Pfam" id="PF01161">
    <property type="entry name" value="PBP"/>
    <property type="match status" value="1"/>
</dbReference>
<protein>
    <recommendedName>
        <fullName evidence="3">Kinase inhibitor</fullName>
    </recommendedName>
</protein>
<dbReference type="EMBL" id="MEVI01000002">
    <property type="protein sequence ID" value="OGC55587.1"/>
    <property type="molecule type" value="Genomic_DNA"/>
</dbReference>
<dbReference type="InterPro" id="IPR036610">
    <property type="entry name" value="PEBP-like_sf"/>
</dbReference>
<dbReference type="Proteomes" id="UP000176504">
    <property type="component" value="Unassembled WGS sequence"/>
</dbReference>
<evidence type="ECO:0008006" key="3">
    <source>
        <dbReference type="Google" id="ProtNLM"/>
    </source>
</evidence>
<dbReference type="InterPro" id="IPR005247">
    <property type="entry name" value="YbhB_YbcL/LppC-like"/>
</dbReference>
<dbReference type="PANTHER" id="PTHR30289">
    <property type="entry name" value="UNCHARACTERIZED PROTEIN YBCL-RELATED"/>
    <property type="match status" value="1"/>
</dbReference>
<sequence length="174" mass="19037">MIFVIVRGKTLKEGPVEKPIGEKDVVENAMKLESSSFKNNEYIPSKYTCDGDNVNPPLLINEAPGRAQSFALIVDDPDAPAGDWTHWLLWNIGGGATEVLENSVPRGAIQGLNDFGKNGYGGPCPPSGTHRYQLKLHALDTVLNIPQNSRKKDLEKAMEGHILAQSILTGLYQR</sequence>
<dbReference type="SUPFAM" id="SSF49777">
    <property type="entry name" value="PEBP-like"/>
    <property type="match status" value="1"/>
</dbReference>
<dbReference type="InterPro" id="IPR008914">
    <property type="entry name" value="PEBP"/>
</dbReference>
<gene>
    <name evidence="1" type="ORF">A3A78_00790</name>
</gene>
<dbReference type="Gene3D" id="3.90.280.10">
    <property type="entry name" value="PEBP-like"/>
    <property type="match status" value="1"/>
</dbReference>